<dbReference type="EMBL" id="GBXM01070075">
    <property type="protein sequence ID" value="JAH38502.1"/>
    <property type="molecule type" value="Transcribed_RNA"/>
</dbReference>
<accession>A0A0E9SBA4</accession>
<reference evidence="1" key="1">
    <citation type="submission" date="2014-11" db="EMBL/GenBank/DDBJ databases">
        <authorList>
            <person name="Amaro Gonzalez C."/>
        </authorList>
    </citation>
    <scope>NUCLEOTIDE SEQUENCE</scope>
</reference>
<reference evidence="1" key="2">
    <citation type="journal article" date="2015" name="Fish Shellfish Immunol.">
        <title>Early steps in the European eel (Anguilla anguilla)-Vibrio vulnificus interaction in the gills: Role of the RtxA13 toxin.</title>
        <authorList>
            <person name="Callol A."/>
            <person name="Pajuelo D."/>
            <person name="Ebbesson L."/>
            <person name="Teles M."/>
            <person name="MacKenzie S."/>
            <person name="Amaro C."/>
        </authorList>
    </citation>
    <scope>NUCLEOTIDE SEQUENCE</scope>
</reference>
<name>A0A0E9SBA4_ANGAN</name>
<proteinExistence type="predicted"/>
<organism evidence="1">
    <name type="scientific">Anguilla anguilla</name>
    <name type="common">European freshwater eel</name>
    <name type="synonym">Muraena anguilla</name>
    <dbReference type="NCBI Taxonomy" id="7936"/>
    <lineage>
        <taxon>Eukaryota</taxon>
        <taxon>Metazoa</taxon>
        <taxon>Chordata</taxon>
        <taxon>Craniata</taxon>
        <taxon>Vertebrata</taxon>
        <taxon>Euteleostomi</taxon>
        <taxon>Actinopterygii</taxon>
        <taxon>Neopterygii</taxon>
        <taxon>Teleostei</taxon>
        <taxon>Anguilliformes</taxon>
        <taxon>Anguillidae</taxon>
        <taxon>Anguilla</taxon>
    </lineage>
</organism>
<evidence type="ECO:0000313" key="1">
    <source>
        <dbReference type="EMBL" id="JAH38502.1"/>
    </source>
</evidence>
<dbReference type="AlphaFoldDB" id="A0A0E9SBA4"/>
<protein>
    <submittedName>
        <fullName evidence="1">Uncharacterized protein</fullName>
    </submittedName>
</protein>
<sequence length="25" mass="2949">MSATVFCIFTGLQTFFCRMSFYTVF</sequence>